<dbReference type="Proteomes" id="UP000019149">
    <property type="component" value="Unassembled WGS sequence"/>
</dbReference>
<dbReference type="CTD" id="36343063"/>
<reference evidence="1 2" key="1">
    <citation type="journal article" date="2013" name="Nat. Genet.">
        <title>The genome of the hydatid tapeworm Echinococcus granulosus.</title>
        <authorList>
            <person name="Zheng H."/>
            <person name="Zhang W."/>
            <person name="Zhang L."/>
            <person name="Zhang Z."/>
            <person name="Li J."/>
            <person name="Lu G."/>
            <person name="Zhu Y."/>
            <person name="Wang Y."/>
            <person name="Huang Y."/>
            <person name="Liu J."/>
            <person name="Kang H."/>
            <person name="Chen J."/>
            <person name="Wang L."/>
            <person name="Chen A."/>
            <person name="Yu S."/>
            <person name="Gao Z."/>
            <person name="Jin L."/>
            <person name="Gu W."/>
            <person name="Wang Z."/>
            <person name="Zhao L."/>
            <person name="Shi B."/>
            <person name="Wen H."/>
            <person name="Lin R."/>
            <person name="Jones M.K."/>
            <person name="Brejova B."/>
            <person name="Vinar T."/>
            <person name="Zhao G."/>
            <person name="McManus D.P."/>
            <person name="Chen Z."/>
            <person name="Zhou Y."/>
            <person name="Wang S."/>
        </authorList>
    </citation>
    <scope>NUCLEOTIDE SEQUENCE [LARGE SCALE GENOMIC DNA]</scope>
</reference>
<name>W6U9U0_ECHGR</name>
<organism evidence="1 2">
    <name type="scientific">Echinococcus granulosus</name>
    <name type="common">Hydatid tapeworm</name>
    <dbReference type="NCBI Taxonomy" id="6210"/>
    <lineage>
        <taxon>Eukaryota</taxon>
        <taxon>Metazoa</taxon>
        <taxon>Spiralia</taxon>
        <taxon>Lophotrochozoa</taxon>
        <taxon>Platyhelminthes</taxon>
        <taxon>Cestoda</taxon>
        <taxon>Eucestoda</taxon>
        <taxon>Cyclophyllidea</taxon>
        <taxon>Taeniidae</taxon>
        <taxon>Echinococcus</taxon>
        <taxon>Echinococcus granulosus group</taxon>
    </lineage>
</organism>
<evidence type="ECO:0000313" key="2">
    <source>
        <dbReference type="Proteomes" id="UP000019149"/>
    </source>
</evidence>
<keyword evidence="2" id="KW-1185">Reference proteome</keyword>
<dbReference type="AlphaFoldDB" id="W6U9U0"/>
<dbReference type="EMBL" id="APAU02000075">
    <property type="protein sequence ID" value="EUB57780.1"/>
    <property type="molecule type" value="Genomic_DNA"/>
</dbReference>
<accession>W6U9U0</accession>
<sequence>MQQGTTQTRGMKYFLFRISQMNFLFLFSQVETRLHVTHHIPRKFLLLKMATVLSRDKDLEVEKKLVPLLAFNSIPNLWLQKHLWISLEHLRCLILEESKSKADVSHLGIPTSSFSSVDLLHVATGKTSENKLFTKVGDETIQSGLEPLSKLILTPILKQKPQKLFGQKKIAVILSVSKMVFPLYYRHCFIADCLDYFSWSAVIPSDQILRLYNVLLPATI</sequence>
<comment type="caution">
    <text evidence="1">The sequence shown here is derived from an EMBL/GenBank/DDBJ whole genome shotgun (WGS) entry which is preliminary data.</text>
</comment>
<evidence type="ECO:0000313" key="1">
    <source>
        <dbReference type="EMBL" id="EUB57780.1"/>
    </source>
</evidence>
<gene>
    <name evidence="1" type="ORF">EGR_07348</name>
</gene>
<dbReference type="GeneID" id="36343063"/>
<proteinExistence type="predicted"/>
<protein>
    <submittedName>
        <fullName evidence="1">Uncharacterized protein</fullName>
    </submittedName>
</protein>
<dbReference type="KEGG" id="egl:EGR_07348"/>
<dbReference type="RefSeq" id="XP_024348976.1">
    <property type="nucleotide sequence ID" value="XM_024496597.1"/>
</dbReference>